<dbReference type="InterPro" id="IPR036779">
    <property type="entry name" value="LysM_dom_sf"/>
</dbReference>
<feature type="domain" description="LysM" evidence="2">
    <location>
        <begin position="417"/>
        <end position="461"/>
    </location>
</feature>
<dbReference type="PROSITE" id="PS50005">
    <property type="entry name" value="TPR"/>
    <property type="match status" value="2"/>
</dbReference>
<dbReference type="Pfam" id="PF13424">
    <property type="entry name" value="TPR_12"/>
    <property type="match status" value="1"/>
</dbReference>
<dbReference type="EMBL" id="CP009888">
    <property type="protein sequence ID" value="AIY64820.1"/>
    <property type="molecule type" value="Genomic_DNA"/>
</dbReference>
<dbReference type="SUPFAM" id="SSF48452">
    <property type="entry name" value="TPR-like"/>
    <property type="match status" value="1"/>
</dbReference>
<dbReference type="SMART" id="SM00257">
    <property type="entry name" value="LysM"/>
    <property type="match status" value="2"/>
</dbReference>
<proteinExistence type="predicted"/>
<dbReference type="PROSITE" id="PS51257">
    <property type="entry name" value="PROKAR_LIPOPROTEIN"/>
    <property type="match status" value="1"/>
</dbReference>
<reference evidence="3 4" key="1">
    <citation type="submission" date="2014-11" db="EMBL/GenBank/DDBJ databases">
        <title>Complete Genome Sequence of Pseudoalteromonas sp. Strain OCN003 Isolated from Kaneohe Bay, Oahu, Hawaii.</title>
        <authorList>
            <person name="Beurmann S."/>
            <person name="Videau P."/>
            <person name="Ushijima B."/>
            <person name="Smith A.M."/>
            <person name="Aeby G.S."/>
            <person name="Callahan S.M."/>
            <person name="Belcaid M."/>
        </authorList>
    </citation>
    <scope>NUCLEOTIDE SEQUENCE [LARGE SCALE GENOMIC DNA]</scope>
    <source>
        <strain evidence="3 4">OCN003</strain>
    </source>
</reference>
<dbReference type="Pfam" id="PF01476">
    <property type="entry name" value="LysM"/>
    <property type="match status" value="2"/>
</dbReference>
<evidence type="ECO:0000256" key="1">
    <source>
        <dbReference type="PROSITE-ProRule" id="PRU00339"/>
    </source>
</evidence>
<dbReference type="SMART" id="SM00028">
    <property type="entry name" value="TPR"/>
    <property type="match status" value="4"/>
</dbReference>
<evidence type="ECO:0000313" key="3">
    <source>
        <dbReference type="EMBL" id="AIY64820.1"/>
    </source>
</evidence>
<evidence type="ECO:0000259" key="2">
    <source>
        <dbReference type="PROSITE" id="PS51782"/>
    </source>
</evidence>
<dbReference type="RefSeq" id="WP_038640140.1">
    <property type="nucleotide sequence ID" value="NZ_CP009888.1"/>
</dbReference>
<dbReference type="Pfam" id="PF13181">
    <property type="entry name" value="TPR_8"/>
    <property type="match status" value="1"/>
</dbReference>
<dbReference type="AlphaFoldDB" id="A0A0A7EDS5"/>
<dbReference type="HOGENOM" id="CLU_039383_0_0_6"/>
<dbReference type="PANTHER" id="PTHR33734">
    <property type="entry name" value="LYSM DOMAIN-CONTAINING GPI-ANCHORED PROTEIN 2"/>
    <property type="match status" value="1"/>
</dbReference>
<feature type="repeat" description="TPR" evidence="1">
    <location>
        <begin position="145"/>
        <end position="178"/>
    </location>
</feature>
<protein>
    <submittedName>
        <fullName evidence="3">Lipoprotein</fullName>
    </submittedName>
</protein>
<keyword evidence="4" id="KW-1185">Reference proteome</keyword>
<dbReference type="InterPro" id="IPR019734">
    <property type="entry name" value="TPR_rpt"/>
</dbReference>
<feature type="repeat" description="TPR" evidence="1">
    <location>
        <begin position="75"/>
        <end position="108"/>
    </location>
</feature>
<name>A0A0A7EDS5_9GAMM</name>
<organism evidence="3 4">
    <name type="scientific">Pseudoalteromonas piratica</name>
    <dbReference type="NCBI Taxonomy" id="1348114"/>
    <lineage>
        <taxon>Bacteria</taxon>
        <taxon>Pseudomonadati</taxon>
        <taxon>Pseudomonadota</taxon>
        <taxon>Gammaproteobacteria</taxon>
        <taxon>Alteromonadales</taxon>
        <taxon>Pseudoalteromonadaceae</taxon>
        <taxon>Pseudoalteromonas</taxon>
    </lineage>
</organism>
<dbReference type="eggNOG" id="COG1388">
    <property type="taxonomic scope" value="Bacteria"/>
</dbReference>
<accession>A0A0A7EDS5</accession>
<evidence type="ECO:0000313" key="4">
    <source>
        <dbReference type="Proteomes" id="UP000030341"/>
    </source>
</evidence>
<dbReference type="OrthoDB" id="9814042at2"/>
<dbReference type="KEGG" id="pseo:OM33_06410"/>
<dbReference type="PROSITE" id="PS51782">
    <property type="entry name" value="LYSM"/>
    <property type="match status" value="2"/>
</dbReference>
<dbReference type="InterPro" id="IPR013360">
    <property type="entry name" value="Pilus_4_PilW"/>
</dbReference>
<dbReference type="Proteomes" id="UP000030341">
    <property type="component" value="Chromosome 1"/>
</dbReference>
<dbReference type="Gene3D" id="3.10.350.10">
    <property type="entry name" value="LysM domain"/>
    <property type="match status" value="2"/>
</dbReference>
<keyword evidence="1" id="KW-0802">TPR repeat</keyword>
<dbReference type="InterPro" id="IPR011990">
    <property type="entry name" value="TPR-like_helical_dom_sf"/>
</dbReference>
<sequence>MRRSILVGVAVLATTGCVTESVYVGSDKPVVENRIDNDEAARTRISLALKYLASGDSTQAKYNLERAAKFSPKLPEVHYTTAYYFQQVGENELAKESYLRAIDIAPDDPNTLNNYGVFLCGLGEYDEASEYILRAIEVPSYLRVSQSYENLALCAIENNEFDEAEEYLEASVKHNPTRGSSLVNLSAIYYAKSDLHRAQTYMNRYEKSGRISSRSLMLSYLIESRMGHIEKASTLALTLQQTYGNSIEAKQIKQKNTADSEFERLREKYRKNELSKLKKELNPDGKSVVKKPKVKVVKRKAQTEQSQPKVIEQTAVEPKTDSTAKVIVAKPIDQVAKNEVVIAQAQKAQESGQTQEQASSPLKLVETPFHIMKGGENLFSVSVKYNVKLAKLLEWNGLTENDPVFAGTKIYLNNPNVYHLVKDGDTLFSISVKYNLRMKSIAEWNDIGESATLSPGDKILLVNPKTYAL</sequence>
<dbReference type="STRING" id="1348114.OM33_06410"/>
<feature type="domain" description="LysM" evidence="2">
    <location>
        <begin position="368"/>
        <end position="412"/>
    </location>
</feature>
<dbReference type="NCBIfam" id="TIGR02521">
    <property type="entry name" value="type_IV_pilW"/>
    <property type="match status" value="1"/>
</dbReference>
<dbReference type="CDD" id="cd00118">
    <property type="entry name" value="LysM"/>
    <property type="match status" value="2"/>
</dbReference>
<dbReference type="Gene3D" id="1.25.40.10">
    <property type="entry name" value="Tetratricopeptide repeat domain"/>
    <property type="match status" value="1"/>
</dbReference>
<gene>
    <name evidence="3" type="ORF">OM33_06410</name>
</gene>
<dbReference type="SUPFAM" id="SSF54106">
    <property type="entry name" value="LysM domain"/>
    <property type="match status" value="2"/>
</dbReference>
<dbReference type="eggNOG" id="COG3063">
    <property type="taxonomic scope" value="Bacteria"/>
</dbReference>
<dbReference type="InterPro" id="IPR018392">
    <property type="entry name" value="LysM"/>
</dbReference>
<keyword evidence="3" id="KW-0449">Lipoprotein</keyword>
<dbReference type="PANTHER" id="PTHR33734:SF22">
    <property type="entry name" value="MEMBRANE-BOUND LYTIC MUREIN TRANSGLYCOSYLASE D"/>
    <property type="match status" value="1"/>
</dbReference>